<gene>
    <name evidence="2" type="ORF">PV367_23385</name>
</gene>
<sequence length="129" mass="13591">MAASPQAIGTGDLLIRDHDLRLEYQEGQVRGRGLPDGEAGGGPDGGLARLAVCAAALDLDCLTGGHFRNEAAALKCIYMALMSLDPTGKGRQAADHALKSTPQRVPDRLRGPPDPKQQLTINNQGQPLN</sequence>
<evidence type="ECO:0000256" key="1">
    <source>
        <dbReference type="SAM" id="MobiDB-lite"/>
    </source>
</evidence>
<accession>A0AAJ2PS58</accession>
<organism evidence="2 3">
    <name type="scientific">Streptomyces europaeiscabiei</name>
    <dbReference type="NCBI Taxonomy" id="146819"/>
    <lineage>
        <taxon>Bacteria</taxon>
        <taxon>Bacillati</taxon>
        <taxon>Actinomycetota</taxon>
        <taxon>Actinomycetes</taxon>
        <taxon>Kitasatosporales</taxon>
        <taxon>Streptomycetaceae</taxon>
        <taxon>Streptomyces</taxon>
    </lineage>
</organism>
<name>A0AAJ2PS58_9ACTN</name>
<proteinExistence type="predicted"/>
<feature type="compositionally biased region" description="Polar residues" evidence="1">
    <location>
        <begin position="117"/>
        <end position="129"/>
    </location>
</feature>
<dbReference type="Proteomes" id="UP001273589">
    <property type="component" value="Unassembled WGS sequence"/>
</dbReference>
<evidence type="ECO:0000313" key="2">
    <source>
        <dbReference type="EMBL" id="MDX3132657.1"/>
    </source>
</evidence>
<dbReference type="EMBL" id="JARAWN010000153">
    <property type="protein sequence ID" value="MDX3132657.1"/>
    <property type="molecule type" value="Genomic_DNA"/>
</dbReference>
<comment type="caution">
    <text evidence="2">The sequence shown here is derived from an EMBL/GenBank/DDBJ whole genome shotgun (WGS) entry which is preliminary data.</text>
</comment>
<evidence type="ECO:0000313" key="3">
    <source>
        <dbReference type="Proteomes" id="UP001273589"/>
    </source>
</evidence>
<reference evidence="2" key="1">
    <citation type="journal article" date="2023" name="Microb. Genom.">
        <title>Mesoterricola silvestris gen. nov., sp. nov., Mesoterricola sediminis sp. nov., Geothrix oryzae sp. nov., Geothrix edaphica sp. nov., Geothrix rubra sp. nov., and Geothrix limicola sp. nov., six novel members of Acidobacteriota isolated from soils.</title>
        <authorList>
            <person name="Weisberg A.J."/>
            <person name="Pearce E."/>
            <person name="Kramer C.G."/>
            <person name="Chang J.H."/>
            <person name="Clarke C.R."/>
        </authorList>
    </citation>
    <scope>NUCLEOTIDE SEQUENCE</scope>
    <source>
        <strain evidence="2">ND06-05F</strain>
    </source>
</reference>
<protein>
    <submittedName>
        <fullName evidence="2">Uncharacterized protein</fullName>
    </submittedName>
</protein>
<feature type="region of interest" description="Disordered" evidence="1">
    <location>
        <begin position="87"/>
        <end position="129"/>
    </location>
</feature>
<dbReference type="AlphaFoldDB" id="A0AAJ2PS58"/>